<name>A0A2D2ATD1_9CAUL</name>
<dbReference type="KEGG" id="cmb:CSW64_02005"/>
<feature type="transmembrane region" description="Helical" evidence="1">
    <location>
        <begin position="406"/>
        <end position="432"/>
    </location>
</feature>
<dbReference type="PANTHER" id="PTHR34219">
    <property type="entry name" value="IRON-REGULATED INNER MEMBRANE PROTEIN-RELATED"/>
    <property type="match status" value="1"/>
</dbReference>
<evidence type="ECO:0000313" key="4">
    <source>
        <dbReference type="Proteomes" id="UP000228945"/>
    </source>
</evidence>
<dbReference type="AlphaFoldDB" id="A0A2D2ATD1"/>
<feature type="transmembrane region" description="Helical" evidence="1">
    <location>
        <begin position="195"/>
        <end position="217"/>
    </location>
</feature>
<sequence length="446" mass="46925">MAASDIGTAPPTGPLYRIVWRWHFYAGLVCLPFLVLLATTGALYLFRDELSLLVERQRLVVAEHGPALPADALIARARLAAPGQAVRYTPPPAPDRSAEVGVRTPGGEVVGVFLDPAGGEVLDVVADDARPMKLISRIHSLAIAGKVPNLIIEIVAGWAILLVASGVFLWWPRGRAGGVVTVRGAPSQRIWWRDLHAVMGLFAAAMVLFLAVTGMPWSAFWGDRFRQIVNDAGLGKPAGAQAAGLASDAALAAVIPGSWTMDATAAPTVTPSGPRPLPVAAVEAVAARLGMAPGYVIRLPVSAGGVYTLQLYPKEATGQRVVHLDQYNGKVLADVGYRDYGAGSKAVEMGIAIHTGGQFGRANQLLMLAGCLAIIGLAVSSAVMWWKRRPRGRLAAPPPPSAKALSAFAVFALAIGALFPLLGLSIVAVLLIDRLVPAFLKHKYAL</sequence>
<dbReference type="RefSeq" id="WP_099620525.1">
    <property type="nucleotide sequence ID" value="NZ_CP024201.1"/>
</dbReference>
<evidence type="ECO:0000256" key="1">
    <source>
        <dbReference type="SAM" id="Phobius"/>
    </source>
</evidence>
<feature type="transmembrane region" description="Helical" evidence="1">
    <location>
        <begin position="150"/>
        <end position="171"/>
    </location>
</feature>
<dbReference type="Pfam" id="PF03929">
    <property type="entry name" value="PepSY_TM"/>
    <property type="match status" value="1"/>
</dbReference>
<gene>
    <name evidence="3" type="ORF">CSW64_02005</name>
</gene>
<feature type="transmembrane region" description="Helical" evidence="1">
    <location>
        <begin position="22"/>
        <end position="46"/>
    </location>
</feature>
<dbReference type="Proteomes" id="UP000228945">
    <property type="component" value="Chromosome"/>
</dbReference>
<accession>A0A2D2ATD1</accession>
<dbReference type="InterPro" id="IPR025711">
    <property type="entry name" value="PepSY"/>
</dbReference>
<reference evidence="3 4" key="1">
    <citation type="submission" date="2017-10" db="EMBL/GenBank/DDBJ databases">
        <title>Genome sequence of Caulobacter mirabilis FWC38.</title>
        <authorList>
            <person name="Fiebig A."/>
            <person name="Crosson S."/>
        </authorList>
    </citation>
    <scope>NUCLEOTIDE SEQUENCE [LARGE SCALE GENOMIC DNA]</scope>
    <source>
        <strain evidence="3 4">FWC 38</strain>
    </source>
</reference>
<dbReference type="PANTHER" id="PTHR34219:SF1">
    <property type="entry name" value="PEPSY DOMAIN-CONTAINING PROTEIN"/>
    <property type="match status" value="1"/>
</dbReference>
<protein>
    <recommendedName>
        <fullName evidence="2">PepSY domain-containing protein</fullName>
    </recommendedName>
</protein>
<dbReference type="OrthoDB" id="9791166at2"/>
<organism evidence="3 4">
    <name type="scientific">Caulobacter mirabilis</name>
    <dbReference type="NCBI Taxonomy" id="69666"/>
    <lineage>
        <taxon>Bacteria</taxon>
        <taxon>Pseudomonadati</taxon>
        <taxon>Pseudomonadota</taxon>
        <taxon>Alphaproteobacteria</taxon>
        <taxon>Caulobacterales</taxon>
        <taxon>Caulobacteraceae</taxon>
        <taxon>Caulobacter</taxon>
    </lineage>
</organism>
<keyword evidence="4" id="KW-1185">Reference proteome</keyword>
<dbReference type="Pfam" id="PF03413">
    <property type="entry name" value="PepSY"/>
    <property type="match status" value="1"/>
</dbReference>
<feature type="transmembrane region" description="Helical" evidence="1">
    <location>
        <begin position="365"/>
        <end position="386"/>
    </location>
</feature>
<dbReference type="EMBL" id="CP024201">
    <property type="protein sequence ID" value="ATQ41268.1"/>
    <property type="molecule type" value="Genomic_DNA"/>
</dbReference>
<keyword evidence="1" id="KW-1133">Transmembrane helix</keyword>
<proteinExistence type="predicted"/>
<dbReference type="InterPro" id="IPR005625">
    <property type="entry name" value="PepSY-ass_TM"/>
</dbReference>
<keyword evidence="1" id="KW-0812">Transmembrane</keyword>
<evidence type="ECO:0000313" key="3">
    <source>
        <dbReference type="EMBL" id="ATQ41268.1"/>
    </source>
</evidence>
<keyword evidence="1" id="KW-0472">Membrane</keyword>
<feature type="domain" description="PepSY" evidence="2">
    <location>
        <begin position="68"/>
        <end position="124"/>
    </location>
</feature>
<evidence type="ECO:0000259" key="2">
    <source>
        <dbReference type="Pfam" id="PF03413"/>
    </source>
</evidence>